<sequence length="184" mass="18876">MTDLRELLRAAAAEGSDAVDLAEDVVVGRIRHRRIRNRRLAVGGVALASAAVIAGTAWAVRPGPDQPPTAGGPSDVPPRIVRSDSEMPGGMEAGLKAMLTVDASGCVRAGSGGSATTLVWPRGYSVRGNSESFEILDGANEVVARSGVLLDIAGGGVGSKDTWTGQDCVGNGPLFLVSYLQPAR</sequence>
<comment type="caution">
    <text evidence="2">The sequence shown here is derived from an EMBL/GenBank/DDBJ whole genome shotgun (WGS) entry which is preliminary data.</text>
</comment>
<keyword evidence="1" id="KW-0472">Membrane</keyword>
<evidence type="ECO:0000313" key="2">
    <source>
        <dbReference type="EMBL" id="NIK54681.1"/>
    </source>
</evidence>
<dbReference type="RefSeq" id="WP_167203456.1">
    <property type="nucleotide sequence ID" value="NZ_JAASRO010000001.1"/>
</dbReference>
<accession>A0A7X5ZY47</accession>
<organism evidence="2 3">
    <name type="scientific">Kribbella shirazensis</name>
    <dbReference type="NCBI Taxonomy" id="1105143"/>
    <lineage>
        <taxon>Bacteria</taxon>
        <taxon>Bacillati</taxon>
        <taxon>Actinomycetota</taxon>
        <taxon>Actinomycetes</taxon>
        <taxon>Propionibacteriales</taxon>
        <taxon>Kribbellaceae</taxon>
        <taxon>Kribbella</taxon>
    </lineage>
</organism>
<dbReference type="AlphaFoldDB" id="A0A7X5ZY47"/>
<feature type="transmembrane region" description="Helical" evidence="1">
    <location>
        <begin position="40"/>
        <end position="60"/>
    </location>
</feature>
<evidence type="ECO:0000256" key="1">
    <source>
        <dbReference type="SAM" id="Phobius"/>
    </source>
</evidence>
<protein>
    <submittedName>
        <fullName evidence="2">Uncharacterized protein</fullName>
    </submittedName>
</protein>
<dbReference type="Proteomes" id="UP000555407">
    <property type="component" value="Unassembled WGS sequence"/>
</dbReference>
<name>A0A7X5ZY47_9ACTN</name>
<keyword evidence="1" id="KW-1133">Transmembrane helix</keyword>
<keyword evidence="3" id="KW-1185">Reference proteome</keyword>
<gene>
    <name evidence="2" type="ORF">BJY22_000398</name>
</gene>
<proteinExistence type="predicted"/>
<reference evidence="2 3" key="1">
    <citation type="submission" date="2020-03" db="EMBL/GenBank/DDBJ databases">
        <title>Sequencing the genomes of 1000 actinobacteria strains.</title>
        <authorList>
            <person name="Klenk H.-P."/>
        </authorList>
    </citation>
    <scope>NUCLEOTIDE SEQUENCE [LARGE SCALE GENOMIC DNA]</scope>
    <source>
        <strain evidence="2 3">DSM 45490</strain>
    </source>
</reference>
<evidence type="ECO:0000313" key="3">
    <source>
        <dbReference type="Proteomes" id="UP000555407"/>
    </source>
</evidence>
<dbReference type="EMBL" id="JAASRO010000001">
    <property type="protein sequence ID" value="NIK54681.1"/>
    <property type="molecule type" value="Genomic_DNA"/>
</dbReference>
<keyword evidence="1" id="KW-0812">Transmembrane</keyword>